<comment type="pathway">
    <text evidence="2 10">Bacterial outer membrane biogenesis; LPS core biosynthesis.</text>
</comment>
<evidence type="ECO:0000256" key="9">
    <source>
        <dbReference type="PIRSR" id="PIRSR639901-2"/>
    </source>
</evidence>
<comment type="catalytic activity">
    <reaction evidence="7 10">
        <text>lipid IVA (E. coli) + CMP-3-deoxy-beta-D-manno-octulosonate = alpha-Kdo-(2-&gt;6)-lipid IVA (E. coli) + CMP + H(+)</text>
        <dbReference type="Rhea" id="RHEA:28066"/>
        <dbReference type="ChEBI" id="CHEBI:15378"/>
        <dbReference type="ChEBI" id="CHEBI:58603"/>
        <dbReference type="ChEBI" id="CHEBI:60364"/>
        <dbReference type="ChEBI" id="CHEBI:60377"/>
        <dbReference type="ChEBI" id="CHEBI:85987"/>
        <dbReference type="EC" id="2.4.99.12"/>
    </reaction>
</comment>
<keyword evidence="10" id="KW-1003">Cell membrane</keyword>
<evidence type="ECO:0000256" key="5">
    <source>
        <dbReference type="ARBA" id="ARBA00022679"/>
    </source>
</evidence>
<feature type="domain" description="3-deoxy-D-manno-octulosonic-acid transferase N-terminal" evidence="11">
    <location>
        <begin position="39"/>
        <end position="211"/>
    </location>
</feature>
<comment type="caution">
    <text evidence="12">The sequence shown here is derived from an EMBL/GenBank/DDBJ whole genome shotgun (WGS) entry which is preliminary data.</text>
</comment>
<dbReference type="EMBL" id="QOQF01000005">
    <property type="protein sequence ID" value="RCL77780.1"/>
    <property type="molecule type" value="Genomic_DNA"/>
</dbReference>
<dbReference type="SUPFAM" id="SSF53756">
    <property type="entry name" value="UDP-Glycosyltransferase/glycogen phosphorylase"/>
    <property type="match status" value="1"/>
</dbReference>
<name>A0A368E103_9PROT</name>
<dbReference type="EC" id="2.4.99.12" evidence="3 10"/>
<evidence type="ECO:0000256" key="6">
    <source>
        <dbReference type="ARBA" id="ARBA00031445"/>
    </source>
</evidence>
<gene>
    <name evidence="12" type="ORF">DBW69_02350</name>
</gene>
<dbReference type="Pfam" id="PF04413">
    <property type="entry name" value="Glycos_transf_N"/>
    <property type="match status" value="1"/>
</dbReference>
<comment type="similarity">
    <text evidence="10">Belongs to the glycosyltransferase group 1 family.</text>
</comment>
<dbReference type="UniPathway" id="UPA00958"/>
<evidence type="ECO:0000256" key="1">
    <source>
        <dbReference type="ARBA" id="ARBA00003394"/>
    </source>
</evidence>
<evidence type="ECO:0000256" key="2">
    <source>
        <dbReference type="ARBA" id="ARBA00004713"/>
    </source>
</evidence>
<dbReference type="Proteomes" id="UP000252132">
    <property type="component" value="Unassembled WGS sequence"/>
</dbReference>
<feature type="site" description="Transition state stabilizer" evidence="9">
    <location>
        <position position="209"/>
    </location>
</feature>
<dbReference type="GO" id="GO:0005886">
    <property type="term" value="C:plasma membrane"/>
    <property type="evidence" value="ECO:0007669"/>
    <property type="project" value="UniProtKB-SubCell"/>
</dbReference>
<keyword evidence="10" id="KW-0448">Lipopolysaccharide biosynthesis</keyword>
<protein>
    <recommendedName>
        <fullName evidence="4 10">3-deoxy-D-manno-octulosonic acid transferase</fullName>
        <shortName evidence="10">Kdo transferase</shortName>
        <ecNumber evidence="3 10">2.4.99.12</ecNumber>
    </recommendedName>
    <alternativeName>
        <fullName evidence="6 10">Lipid IV(A) 3-deoxy-D-manno-octulosonic acid transferase</fullName>
    </alternativeName>
</protein>
<dbReference type="GO" id="GO:0009245">
    <property type="term" value="P:lipid A biosynthetic process"/>
    <property type="evidence" value="ECO:0007669"/>
    <property type="project" value="TreeGrafter"/>
</dbReference>
<reference evidence="12 13" key="1">
    <citation type="journal article" date="2018" name="Microbiome">
        <title>Fine metagenomic profile of the Mediterranean stratified and mixed water columns revealed by assembly and recruitment.</title>
        <authorList>
            <person name="Haro-Moreno J.M."/>
            <person name="Lopez-Perez M."/>
            <person name="De La Torre J.R."/>
            <person name="Picazo A."/>
            <person name="Camacho A."/>
            <person name="Rodriguez-Valera F."/>
        </authorList>
    </citation>
    <scope>NUCLEOTIDE SEQUENCE [LARGE SCALE GENOMIC DNA]</scope>
    <source>
        <strain evidence="12">MED-G55</strain>
    </source>
</reference>
<evidence type="ECO:0000256" key="7">
    <source>
        <dbReference type="ARBA" id="ARBA00049183"/>
    </source>
</evidence>
<comment type="subcellular location">
    <subcellularLocation>
        <location evidence="10">Cell membrane</location>
    </subcellularLocation>
</comment>
<dbReference type="AlphaFoldDB" id="A0A368E103"/>
<evidence type="ECO:0000259" key="11">
    <source>
        <dbReference type="Pfam" id="PF04413"/>
    </source>
</evidence>
<evidence type="ECO:0000313" key="12">
    <source>
        <dbReference type="EMBL" id="RCL77780.1"/>
    </source>
</evidence>
<accession>A0A368E103</accession>
<dbReference type="Gene3D" id="3.40.50.11720">
    <property type="entry name" value="3-Deoxy-D-manno-octulosonic-acid transferase, N-terminal domain"/>
    <property type="match status" value="1"/>
</dbReference>
<keyword evidence="10" id="KW-0472">Membrane</keyword>
<organism evidence="12 13">
    <name type="scientific">PS1 clade bacterium</name>
    <dbReference type="NCBI Taxonomy" id="2175152"/>
    <lineage>
        <taxon>Bacteria</taxon>
        <taxon>Pseudomonadati</taxon>
        <taxon>Pseudomonadota</taxon>
        <taxon>Alphaproteobacteria</taxon>
        <taxon>PS1 clade</taxon>
    </lineage>
</organism>
<dbReference type="PANTHER" id="PTHR42755">
    <property type="entry name" value="3-DEOXY-MANNO-OCTULOSONATE CYTIDYLYLTRANSFERASE"/>
    <property type="match status" value="1"/>
</dbReference>
<dbReference type="InterPro" id="IPR007507">
    <property type="entry name" value="Glycos_transf_N"/>
</dbReference>
<comment type="function">
    <text evidence="1 10">Involved in lipopolysaccharide (LPS) biosynthesis. Catalyzes the transfer of 3-deoxy-D-manno-octulosonate (Kdo) residue(s) from CMP-Kdo to lipid IV(A), the tetraacyldisaccharide-1,4'-bisphosphate precursor of lipid A.</text>
</comment>
<dbReference type="Gene3D" id="3.40.50.2000">
    <property type="entry name" value="Glycogen Phosphorylase B"/>
    <property type="match status" value="1"/>
</dbReference>
<sequence length="426" mass="48245">MPLVLYIYRVVTWLIGPLTSILFRLRKRMGREDGFRKFERRGYAGMARPKGLLVWVHVASVGEMVSVLPLIRKLLESHPAAQTLLTSGTVTSAKIANDNPHERIIHQYVPMDHPGFAKRFVKHWHPDIGLFVESEIWPNLMYQAEQNNVPLFLINARMSQNSFKNWKRFPNSVRHLLNQFDLILAQDNHSCVRYEMLGARRIISAGNLKYDTPPLPHKAAELQNLTQAIGNRPIWLAASTHEGEELMVAETHKNLKNKHPGLLSIIAPRHPQRGDSLVKQLTELDLTITRRSENQPVNADTDIYLADTIGEMGLLYRLSDIAFIGGTVTPKGGQNPLEAARLDSAIFYGPSNENFSEMFTLMKEMDAGREIFSQNDMTDMVDLLLSDSDFRKKLKNNALKLIDKNAGATDETLNAITPFLEKTTSR</sequence>
<proteinExistence type="inferred from homology"/>
<dbReference type="GO" id="GO:0009244">
    <property type="term" value="P:lipopolysaccharide core region biosynthetic process"/>
    <property type="evidence" value="ECO:0007669"/>
    <property type="project" value="UniProtKB-UniRule"/>
</dbReference>
<evidence type="ECO:0000256" key="8">
    <source>
        <dbReference type="PIRSR" id="PIRSR639901-1"/>
    </source>
</evidence>
<evidence type="ECO:0000256" key="3">
    <source>
        <dbReference type="ARBA" id="ARBA00012621"/>
    </source>
</evidence>
<dbReference type="InterPro" id="IPR038107">
    <property type="entry name" value="Glycos_transf_N_sf"/>
</dbReference>
<dbReference type="PANTHER" id="PTHR42755:SF1">
    <property type="entry name" value="3-DEOXY-D-MANNO-OCTULOSONIC ACID TRANSFERASE, MITOCHONDRIAL-RELATED"/>
    <property type="match status" value="1"/>
</dbReference>
<evidence type="ECO:0000313" key="13">
    <source>
        <dbReference type="Proteomes" id="UP000252132"/>
    </source>
</evidence>
<dbReference type="GO" id="GO:0043842">
    <property type="term" value="F:Kdo transferase activity"/>
    <property type="evidence" value="ECO:0007669"/>
    <property type="project" value="UniProtKB-EC"/>
</dbReference>
<evidence type="ECO:0000256" key="4">
    <source>
        <dbReference type="ARBA" id="ARBA00019077"/>
    </source>
</evidence>
<keyword evidence="5 10" id="KW-0808">Transferase</keyword>
<feature type="site" description="Transition state stabilizer" evidence="9">
    <location>
        <position position="133"/>
    </location>
</feature>
<evidence type="ECO:0000256" key="10">
    <source>
        <dbReference type="RuleBase" id="RU365103"/>
    </source>
</evidence>
<feature type="active site" description="Proton acceptor" evidence="8">
    <location>
        <position position="63"/>
    </location>
</feature>
<dbReference type="InterPro" id="IPR039901">
    <property type="entry name" value="Kdotransferase"/>
</dbReference>